<keyword evidence="4 7" id="KW-1133">Transmembrane helix</keyword>
<dbReference type="EMBL" id="CP065959">
    <property type="protein sequence ID" value="QQC89878.1"/>
    <property type="molecule type" value="Genomic_DNA"/>
</dbReference>
<evidence type="ECO:0000256" key="6">
    <source>
        <dbReference type="SAM" id="MobiDB-lite"/>
    </source>
</evidence>
<proteinExistence type="predicted"/>
<dbReference type="Gene3D" id="1.20.1250.20">
    <property type="entry name" value="MFS general substrate transporter like domains"/>
    <property type="match status" value="1"/>
</dbReference>
<evidence type="ECO:0000256" key="7">
    <source>
        <dbReference type="SAM" id="Phobius"/>
    </source>
</evidence>
<reference evidence="8 9" key="1">
    <citation type="submission" date="2020-12" db="EMBL/GenBank/DDBJ databases">
        <title>Identification and biosynthesis of polyene macrolides produced by Streptomyces alfalfae Men-myco-93-63.</title>
        <authorList>
            <person name="Liu D."/>
            <person name="Li Y."/>
            <person name="Liu L."/>
            <person name="Han X."/>
            <person name="Shen F."/>
        </authorList>
    </citation>
    <scope>NUCLEOTIDE SEQUENCE [LARGE SCALE GENOMIC DNA]</scope>
    <source>
        <strain evidence="8 9">Men-myco-93-63</strain>
    </source>
</reference>
<dbReference type="InterPro" id="IPR011701">
    <property type="entry name" value="MFS"/>
</dbReference>
<evidence type="ECO:0000313" key="9">
    <source>
        <dbReference type="Proteomes" id="UP000596130"/>
    </source>
</evidence>
<feature type="transmembrane region" description="Helical" evidence="7">
    <location>
        <begin position="324"/>
        <end position="344"/>
    </location>
</feature>
<feature type="transmembrane region" description="Helical" evidence="7">
    <location>
        <begin position="221"/>
        <end position="240"/>
    </location>
</feature>
<feature type="region of interest" description="Disordered" evidence="6">
    <location>
        <begin position="1"/>
        <end position="50"/>
    </location>
</feature>
<dbReference type="PANTHER" id="PTHR23513">
    <property type="entry name" value="INTEGRAL MEMBRANE EFFLUX PROTEIN-RELATED"/>
    <property type="match status" value="1"/>
</dbReference>
<dbReference type="GO" id="GO:0022857">
    <property type="term" value="F:transmembrane transporter activity"/>
    <property type="evidence" value="ECO:0007669"/>
    <property type="project" value="InterPro"/>
</dbReference>
<feature type="compositionally biased region" description="Low complexity" evidence="6">
    <location>
        <begin position="1"/>
        <end position="11"/>
    </location>
</feature>
<feature type="transmembrane region" description="Helical" evidence="7">
    <location>
        <begin position="149"/>
        <end position="173"/>
    </location>
</feature>
<dbReference type="CDD" id="cd06173">
    <property type="entry name" value="MFS_MefA_like"/>
    <property type="match status" value="1"/>
</dbReference>
<accession>A0A7T4PH57</accession>
<dbReference type="InterPro" id="IPR036259">
    <property type="entry name" value="MFS_trans_sf"/>
</dbReference>
<feature type="transmembrane region" description="Helical" evidence="7">
    <location>
        <begin position="122"/>
        <end position="143"/>
    </location>
</feature>
<name>A0A7T4PH57_9ACTN</name>
<dbReference type="AlphaFoldDB" id="A0A7T4PH57"/>
<feature type="transmembrane region" description="Helical" evidence="7">
    <location>
        <begin position="415"/>
        <end position="434"/>
    </location>
</feature>
<feature type="transmembrane region" description="Helical" evidence="7">
    <location>
        <begin position="295"/>
        <end position="317"/>
    </location>
</feature>
<feature type="transmembrane region" description="Helical" evidence="7">
    <location>
        <begin position="391"/>
        <end position="409"/>
    </location>
</feature>
<evidence type="ECO:0000313" key="8">
    <source>
        <dbReference type="EMBL" id="QQC89878.1"/>
    </source>
</evidence>
<dbReference type="SUPFAM" id="SSF103473">
    <property type="entry name" value="MFS general substrate transporter"/>
    <property type="match status" value="1"/>
</dbReference>
<protein>
    <submittedName>
        <fullName evidence="8">MFS transporter</fullName>
    </submittedName>
</protein>
<evidence type="ECO:0000256" key="3">
    <source>
        <dbReference type="ARBA" id="ARBA00022692"/>
    </source>
</evidence>
<keyword evidence="2" id="KW-1003">Cell membrane</keyword>
<sequence>MSDSSSGSGSSNADYSGIDRGVGADTDSGAPAAPAAPPSRSAPPSHPAPPPLRIPAFRRFALAQFVSAAGSAMAPLALAYAVIGAGGGAGALGVVLATNTVPTVAFLLVGGVLADRLSRSRLLFGGNLLAALAQGALALVVASGHAGTASIAACGFVSGVAVAFTTPAAQGVVTQLVAPDRLQQANALLRLPVNAVKVAGPVAGGLIVALSGPAWALGFDALTFAVAALLLLGLRLGAPASRGSALADLRAGWSGFWSRTWLWTYTAAGTVLVAAFLAGYQLLGPVVAEEHYEGARTWGFVQGAFSFGLLAGAVVCLRWRPQRLLVVAVAASGGLALPLAGLALGLPLPWLLLGAAVAGVCLDIAGVTWVTAFQQHVPDAELGRMSSFNQVGERLAIPLGYLVVALLAGVFADRAVLVVCAGIILAATGLNLCVRDIRRIRRVQ</sequence>
<dbReference type="RefSeq" id="WP_198502941.1">
    <property type="nucleotide sequence ID" value="NZ_CP065959.1"/>
</dbReference>
<dbReference type="Pfam" id="PF07690">
    <property type="entry name" value="MFS_1"/>
    <property type="match status" value="1"/>
</dbReference>
<feature type="transmembrane region" description="Helical" evidence="7">
    <location>
        <begin position="60"/>
        <end position="83"/>
    </location>
</feature>
<dbReference type="Proteomes" id="UP000596130">
    <property type="component" value="Chromosome"/>
</dbReference>
<gene>
    <name evidence="8" type="ORF">I8755_16740</name>
</gene>
<organism evidence="8 9">
    <name type="scientific">Streptomyces alfalfae</name>
    <dbReference type="NCBI Taxonomy" id="1642299"/>
    <lineage>
        <taxon>Bacteria</taxon>
        <taxon>Bacillati</taxon>
        <taxon>Actinomycetota</taxon>
        <taxon>Actinomycetes</taxon>
        <taxon>Kitasatosporales</taxon>
        <taxon>Streptomycetaceae</taxon>
        <taxon>Streptomyces</taxon>
    </lineage>
</organism>
<evidence type="ECO:0000256" key="5">
    <source>
        <dbReference type="ARBA" id="ARBA00023136"/>
    </source>
</evidence>
<feature type="compositionally biased region" description="Pro residues" evidence="6">
    <location>
        <begin position="34"/>
        <end position="50"/>
    </location>
</feature>
<dbReference type="PANTHER" id="PTHR23513:SF11">
    <property type="entry name" value="STAPHYLOFERRIN A TRANSPORTER"/>
    <property type="match status" value="1"/>
</dbReference>
<feature type="transmembrane region" description="Helical" evidence="7">
    <location>
        <begin position="350"/>
        <end position="370"/>
    </location>
</feature>
<dbReference type="GO" id="GO:0005886">
    <property type="term" value="C:plasma membrane"/>
    <property type="evidence" value="ECO:0007669"/>
    <property type="project" value="UniProtKB-SubCell"/>
</dbReference>
<keyword evidence="5 7" id="KW-0472">Membrane</keyword>
<keyword evidence="3 7" id="KW-0812">Transmembrane</keyword>
<evidence type="ECO:0000256" key="4">
    <source>
        <dbReference type="ARBA" id="ARBA00022989"/>
    </source>
</evidence>
<feature type="transmembrane region" description="Helical" evidence="7">
    <location>
        <begin position="261"/>
        <end position="283"/>
    </location>
</feature>
<comment type="subcellular location">
    <subcellularLocation>
        <location evidence="1">Cell membrane</location>
        <topology evidence="1">Multi-pass membrane protein</topology>
    </subcellularLocation>
</comment>
<feature type="transmembrane region" description="Helical" evidence="7">
    <location>
        <begin position="89"/>
        <end position="110"/>
    </location>
</feature>
<evidence type="ECO:0000256" key="2">
    <source>
        <dbReference type="ARBA" id="ARBA00022475"/>
    </source>
</evidence>
<evidence type="ECO:0000256" key="1">
    <source>
        <dbReference type="ARBA" id="ARBA00004651"/>
    </source>
</evidence>